<comment type="caution">
    <text evidence="2">The sequence shown here is derived from an EMBL/GenBank/DDBJ whole genome shotgun (WGS) entry which is preliminary data.</text>
</comment>
<reference evidence="2 3" key="1">
    <citation type="submission" date="2018-02" db="EMBL/GenBank/DDBJ databases">
        <title>Genomic Encyclopedia of Archaeal and Bacterial Type Strains, Phase II (KMG-II): from individual species to whole genera.</title>
        <authorList>
            <person name="Goeker M."/>
        </authorList>
    </citation>
    <scope>NUCLEOTIDE SEQUENCE [LARGE SCALE GENOMIC DNA]</scope>
    <source>
        <strain evidence="2 3">DSM 22857</strain>
    </source>
</reference>
<evidence type="ECO:0000313" key="2">
    <source>
        <dbReference type="EMBL" id="PPK95410.1"/>
    </source>
</evidence>
<feature type="transmembrane region" description="Helical" evidence="1">
    <location>
        <begin position="35"/>
        <end position="53"/>
    </location>
</feature>
<keyword evidence="1" id="KW-0472">Membrane</keyword>
<sequence>MTMTTAGLVILGALAGISLWGLLTSKPGDVARQQWSGIVALASVVGIAILVLVEG</sequence>
<keyword evidence="3" id="KW-1185">Reference proteome</keyword>
<name>A0A2S6IMP2_9ACTN</name>
<evidence type="ECO:0000256" key="1">
    <source>
        <dbReference type="SAM" id="Phobius"/>
    </source>
</evidence>
<dbReference type="EMBL" id="PTJD01000006">
    <property type="protein sequence ID" value="PPK95410.1"/>
    <property type="molecule type" value="Genomic_DNA"/>
</dbReference>
<proteinExistence type="predicted"/>
<protein>
    <submittedName>
        <fullName evidence="2">Uncharacterized protein</fullName>
    </submittedName>
</protein>
<keyword evidence="1" id="KW-1133">Transmembrane helix</keyword>
<evidence type="ECO:0000313" key="3">
    <source>
        <dbReference type="Proteomes" id="UP000239485"/>
    </source>
</evidence>
<accession>A0A2S6IMP2</accession>
<dbReference type="RefSeq" id="WP_158257198.1">
    <property type="nucleotide sequence ID" value="NZ_PTJD01000006.1"/>
</dbReference>
<organism evidence="2 3">
    <name type="scientific">Kineococcus xinjiangensis</name>
    <dbReference type="NCBI Taxonomy" id="512762"/>
    <lineage>
        <taxon>Bacteria</taxon>
        <taxon>Bacillati</taxon>
        <taxon>Actinomycetota</taxon>
        <taxon>Actinomycetes</taxon>
        <taxon>Kineosporiales</taxon>
        <taxon>Kineosporiaceae</taxon>
        <taxon>Kineococcus</taxon>
    </lineage>
</organism>
<keyword evidence="1" id="KW-0812">Transmembrane</keyword>
<gene>
    <name evidence="2" type="ORF">CLV92_106233</name>
</gene>
<dbReference type="Proteomes" id="UP000239485">
    <property type="component" value="Unassembled WGS sequence"/>
</dbReference>
<dbReference type="AlphaFoldDB" id="A0A2S6IMP2"/>